<gene>
    <name evidence="1" type="ORF">SAMN05216605_108168</name>
</gene>
<organism evidence="1 2">
    <name type="scientific">Pseudomonas abietaniphila</name>
    <dbReference type="NCBI Taxonomy" id="89065"/>
    <lineage>
        <taxon>Bacteria</taxon>
        <taxon>Pseudomonadati</taxon>
        <taxon>Pseudomonadota</taxon>
        <taxon>Gammaproteobacteria</taxon>
        <taxon>Pseudomonadales</taxon>
        <taxon>Pseudomonadaceae</taxon>
        <taxon>Pseudomonas</taxon>
    </lineage>
</organism>
<dbReference type="Proteomes" id="UP000182894">
    <property type="component" value="Unassembled WGS sequence"/>
</dbReference>
<protein>
    <recommendedName>
        <fullName evidence="3">Transcription factor zinc-finger domain-containing protein</fullName>
    </recommendedName>
</protein>
<dbReference type="OrthoDB" id="2476736at2"/>
<evidence type="ECO:0008006" key="3">
    <source>
        <dbReference type="Google" id="ProtNLM"/>
    </source>
</evidence>
<dbReference type="AlphaFoldDB" id="A0A1G8FCU4"/>
<dbReference type="STRING" id="89065.SAMN05216605_108168"/>
<keyword evidence="2" id="KW-1185">Reference proteome</keyword>
<dbReference type="EMBL" id="FNCO01000008">
    <property type="protein sequence ID" value="SDH79925.1"/>
    <property type="molecule type" value="Genomic_DNA"/>
</dbReference>
<evidence type="ECO:0000313" key="2">
    <source>
        <dbReference type="Proteomes" id="UP000182894"/>
    </source>
</evidence>
<evidence type="ECO:0000313" key="1">
    <source>
        <dbReference type="EMBL" id="SDH79925.1"/>
    </source>
</evidence>
<name>A0A1G8FCU4_9PSED</name>
<proteinExistence type="predicted"/>
<accession>A0A1G8FCU4</accession>
<sequence>MLCPRCEQGDVVKAKIIAEKTCLFVCQECEASWFLCEDIGVKAFIDFGVYMESIGLKPLWSELQIMPE</sequence>
<reference evidence="2" key="1">
    <citation type="submission" date="2016-10" db="EMBL/GenBank/DDBJ databases">
        <authorList>
            <person name="Varghese N."/>
            <person name="Submissions S."/>
        </authorList>
    </citation>
    <scope>NUCLEOTIDE SEQUENCE [LARGE SCALE GENOMIC DNA]</scope>
    <source>
        <strain evidence="2">ATCC 700689</strain>
    </source>
</reference>